<gene>
    <name evidence="2" type="ORF">AYI68_g2204</name>
</gene>
<organism evidence="2 3">
    <name type="scientific">Smittium mucronatum</name>
    <dbReference type="NCBI Taxonomy" id="133383"/>
    <lineage>
        <taxon>Eukaryota</taxon>
        <taxon>Fungi</taxon>
        <taxon>Fungi incertae sedis</taxon>
        <taxon>Zoopagomycota</taxon>
        <taxon>Kickxellomycotina</taxon>
        <taxon>Harpellomycetes</taxon>
        <taxon>Harpellales</taxon>
        <taxon>Legeriomycetaceae</taxon>
        <taxon>Smittium</taxon>
    </lineage>
</organism>
<protein>
    <submittedName>
        <fullName evidence="2">Uncharacterized protein</fullName>
    </submittedName>
</protein>
<evidence type="ECO:0000256" key="1">
    <source>
        <dbReference type="SAM" id="MobiDB-lite"/>
    </source>
</evidence>
<accession>A0A1R0H399</accession>
<feature type="compositionally biased region" description="Acidic residues" evidence="1">
    <location>
        <begin position="50"/>
        <end position="63"/>
    </location>
</feature>
<sequence length="63" mass="7243">IISFGEYCDQGVIEHSNQMYNDILSVYPNIKKEIKQSNTIPEENSALTEEVWETDSDISMDDD</sequence>
<dbReference type="OrthoDB" id="1914839at2759"/>
<evidence type="ECO:0000313" key="3">
    <source>
        <dbReference type="Proteomes" id="UP000187455"/>
    </source>
</evidence>
<feature type="non-terminal residue" evidence="2">
    <location>
        <position position="1"/>
    </location>
</feature>
<dbReference type="EMBL" id="LSSL01000805">
    <property type="protein sequence ID" value="OLY83649.1"/>
    <property type="molecule type" value="Genomic_DNA"/>
</dbReference>
<evidence type="ECO:0000313" key="2">
    <source>
        <dbReference type="EMBL" id="OLY83649.1"/>
    </source>
</evidence>
<reference evidence="2 3" key="1">
    <citation type="journal article" date="2016" name="Mol. Biol. Evol.">
        <title>Genome-Wide Survey of Gut Fungi (Harpellales) Reveals the First Horizontally Transferred Ubiquitin Gene from a Mosquito Host.</title>
        <authorList>
            <person name="Wang Y."/>
            <person name="White M.M."/>
            <person name="Kvist S."/>
            <person name="Moncalvo J.M."/>
        </authorList>
    </citation>
    <scope>NUCLEOTIDE SEQUENCE [LARGE SCALE GENOMIC DNA]</scope>
    <source>
        <strain evidence="2 3">ALG-7-W6</strain>
    </source>
</reference>
<dbReference type="AlphaFoldDB" id="A0A1R0H399"/>
<name>A0A1R0H399_9FUNG</name>
<dbReference type="Proteomes" id="UP000187455">
    <property type="component" value="Unassembled WGS sequence"/>
</dbReference>
<comment type="caution">
    <text evidence="2">The sequence shown here is derived from an EMBL/GenBank/DDBJ whole genome shotgun (WGS) entry which is preliminary data.</text>
</comment>
<proteinExistence type="predicted"/>
<keyword evidence="3" id="KW-1185">Reference proteome</keyword>
<feature type="region of interest" description="Disordered" evidence="1">
    <location>
        <begin position="40"/>
        <end position="63"/>
    </location>
</feature>